<evidence type="ECO:0000313" key="5">
    <source>
        <dbReference type="EMBL" id="PZM13090.1"/>
    </source>
</evidence>
<reference evidence="5 6" key="1">
    <citation type="journal article" date="2018" name="Sci. Rep.">
        <title>Rhizobium tumorigenes sp. nov., a novel plant tumorigenic bacterium isolated from cane gall tumors on thornless blackberry.</title>
        <authorList>
            <person name="Kuzmanovi N."/>
            <person name="Smalla K."/>
            <person name="Gronow S."/>
            <person name="PuBawska J."/>
        </authorList>
    </citation>
    <scope>NUCLEOTIDE SEQUENCE [LARGE SCALE GENOMIC DNA]</scope>
    <source>
        <strain evidence="5 6">CCBAU 85046</strain>
    </source>
</reference>
<gene>
    <name evidence="5" type="ORF">CPY51_16410</name>
</gene>
<feature type="signal peptide" evidence="3">
    <location>
        <begin position="1"/>
        <end position="21"/>
    </location>
</feature>
<comment type="caution">
    <text evidence="5">The sequence shown here is derived from an EMBL/GenBank/DDBJ whole genome shotgun (WGS) entry which is preliminary data.</text>
</comment>
<keyword evidence="3" id="KW-0732">Signal</keyword>
<dbReference type="GO" id="GO:0034480">
    <property type="term" value="F:phosphatidylcholine phospholipase C activity"/>
    <property type="evidence" value="ECO:0007669"/>
    <property type="project" value="InterPro"/>
</dbReference>
<name>A0A2W4ERL1_9HYPH</name>
<sequence length="836" mass="89564">MNRRDFIKKLGLAGTSAAAYAACSAYMREALAQSTHTIDDLLTATAECKTQGSLEDIEHVVFLMQENRSFDHYFGTLRGVRGFGDPRPLTMRDGQPIWYQLQSGATSTPPAATAQRIRPYRMPNSAANKPIDDTSPEGTVGGVFVTDPAHDYMSGIGAWNNGLSDKWISKKGIVSMAHYTEADIPLYFKLAKAFTLCDAYFCSINGPTDCNRSYFYAGTSNGKNSNSPFSGVADSVGTAGRANWKTYPERLEDIGVNWKFYQDGLTWTGDPFAGNYGDNTLEYFAQYRANFSATSADPAYYASINKKNQRVNSVLRTDPNKPSQFEQDIIDDKLPAVSWIAAPEAFCEHPKWSPHLGEYYVHEILRAFTANKEVWKKTVFIITYDENGGFFDHVLPPVPPLSSSIGSTSPAITVTSGTTTRDVNSEATASSSSQPLGMGIRVPTLVISPWSAGGRVCSEVFDHTSAIQFVDSWLSAKGKQPKNTNFPGISSWRQAISGDLTSALDFNRVVPLVDTASVVDTARLGVAFNATQKTNANNAGALSPSLGNFNADPDKDKLTPSKQDKTRCEILPLGYDFFVGAYIRAASGGSERVEYPITNRGKLAASFYVIPYDRTGAFPGDGPWFFAIEGARGAPVTIAADAGAYAAFGAANATTKNYSYAVHGPNGYLFEFKGSAASATERQLADIMDAVSADDGKTIRFTLNWPGANGSLKVINAYTGDFKTVSAGTAAASITVDIPTADGWYDVAFVDAVNTSSRYLRRYAGHLENGKISRSDPAIGKLYNAISRIYEDIPVIIAAVAPVAGGAAAATPPAAVAASSPAAPTPASGGATLLNL</sequence>
<dbReference type="AlphaFoldDB" id="A0A2W4ERL1"/>
<dbReference type="Proteomes" id="UP000248925">
    <property type="component" value="Unassembled WGS sequence"/>
</dbReference>
<keyword evidence="6" id="KW-1185">Reference proteome</keyword>
<dbReference type="PANTHER" id="PTHR31956">
    <property type="entry name" value="NON-SPECIFIC PHOSPHOLIPASE C4-RELATED"/>
    <property type="match status" value="1"/>
</dbReference>
<evidence type="ECO:0000259" key="4">
    <source>
        <dbReference type="Pfam" id="PF05506"/>
    </source>
</evidence>
<dbReference type="NCBIfam" id="TIGR03396">
    <property type="entry name" value="PC_PLC"/>
    <property type="match status" value="1"/>
</dbReference>
<dbReference type="GO" id="GO:0016042">
    <property type="term" value="P:lipid catabolic process"/>
    <property type="evidence" value="ECO:0007669"/>
    <property type="project" value="InterPro"/>
</dbReference>
<feature type="chain" id="PRO_5015889389" evidence="3">
    <location>
        <begin position="22"/>
        <end position="836"/>
    </location>
</feature>
<dbReference type="InterPro" id="IPR008475">
    <property type="entry name" value="PLipase_C_C"/>
</dbReference>
<protein>
    <submittedName>
        <fullName evidence="5">Phospholipase C, phosphocholine-specific</fullName>
    </submittedName>
</protein>
<evidence type="ECO:0000256" key="3">
    <source>
        <dbReference type="SAM" id="SignalP"/>
    </source>
</evidence>
<organism evidence="5 6">
    <name type="scientific">Rhizobium tubonense</name>
    <dbReference type="NCBI Taxonomy" id="484088"/>
    <lineage>
        <taxon>Bacteria</taxon>
        <taxon>Pseudomonadati</taxon>
        <taxon>Pseudomonadota</taxon>
        <taxon>Alphaproteobacteria</taxon>
        <taxon>Hyphomicrobiales</taxon>
        <taxon>Rhizobiaceae</taxon>
        <taxon>Rhizobium/Agrobacterium group</taxon>
        <taxon>Rhizobium</taxon>
    </lineage>
</organism>
<dbReference type="InterPro" id="IPR017767">
    <property type="entry name" value="PC-PLC"/>
</dbReference>
<dbReference type="Pfam" id="PF05506">
    <property type="entry name" value="PLipase_C_C"/>
    <property type="match status" value="1"/>
</dbReference>
<dbReference type="Gene3D" id="3.40.720.10">
    <property type="entry name" value="Alkaline Phosphatase, subunit A"/>
    <property type="match status" value="1"/>
</dbReference>
<feature type="region of interest" description="Disordered" evidence="2">
    <location>
        <begin position="414"/>
        <end position="434"/>
    </location>
</feature>
<dbReference type="PANTHER" id="PTHR31956:SF1">
    <property type="entry name" value="NON-SPECIFIC PHOSPHOLIPASE C1"/>
    <property type="match status" value="1"/>
</dbReference>
<keyword evidence="1" id="KW-0378">Hydrolase</keyword>
<dbReference type="EMBL" id="PCDP01000036">
    <property type="protein sequence ID" value="PZM13090.1"/>
    <property type="molecule type" value="Genomic_DNA"/>
</dbReference>
<dbReference type="OrthoDB" id="9770871at2"/>
<evidence type="ECO:0000256" key="2">
    <source>
        <dbReference type="SAM" id="MobiDB-lite"/>
    </source>
</evidence>
<proteinExistence type="predicted"/>
<evidence type="ECO:0000256" key="1">
    <source>
        <dbReference type="ARBA" id="ARBA00022801"/>
    </source>
</evidence>
<dbReference type="RefSeq" id="WP_111161285.1">
    <property type="nucleotide sequence ID" value="NZ_PCDP01000036.1"/>
</dbReference>
<dbReference type="InterPro" id="IPR007312">
    <property type="entry name" value="Phosphoesterase"/>
</dbReference>
<dbReference type="InterPro" id="IPR017850">
    <property type="entry name" value="Alkaline_phosphatase_core_sf"/>
</dbReference>
<dbReference type="Pfam" id="PF04185">
    <property type="entry name" value="Phosphoesterase"/>
    <property type="match status" value="1"/>
</dbReference>
<feature type="domain" description="Bacterial phospholipase C C-terminal" evidence="4">
    <location>
        <begin position="573"/>
        <end position="674"/>
    </location>
</feature>
<evidence type="ECO:0000313" key="6">
    <source>
        <dbReference type="Proteomes" id="UP000248925"/>
    </source>
</evidence>
<accession>A0A2W4ERL1</accession>